<organism evidence="2 3">
    <name type="scientific">Romanomermis culicivorax</name>
    <name type="common">Nematode worm</name>
    <dbReference type="NCBI Taxonomy" id="13658"/>
    <lineage>
        <taxon>Eukaryota</taxon>
        <taxon>Metazoa</taxon>
        <taxon>Ecdysozoa</taxon>
        <taxon>Nematoda</taxon>
        <taxon>Enoplea</taxon>
        <taxon>Dorylaimia</taxon>
        <taxon>Mermithida</taxon>
        <taxon>Mermithoidea</taxon>
        <taxon>Mermithidae</taxon>
        <taxon>Romanomermis</taxon>
    </lineage>
</organism>
<protein>
    <submittedName>
        <fullName evidence="3">Uncharacterized protein</fullName>
    </submittedName>
</protein>
<sequence length="83" mass="9231">MMGITEMCSAVFKTLRLLITVAKTGLCYNMSDPEVDEPLPQSENDPKECRMKNVNMTGWSLSALQRHVSQQGCLSFCLEASSQ</sequence>
<proteinExistence type="predicted"/>
<evidence type="ECO:0000313" key="3">
    <source>
        <dbReference type="WBParaSite" id="nRc.2.0.1.t33433-RA"/>
    </source>
</evidence>
<accession>A0A915K527</accession>
<dbReference type="AlphaFoldDB" id="A0A915K527"/>
<feature type="signal peptide" evidence="1">
    <location>
        <begin position="1"/>
        <end position="27"/>
    </location>
</feature>
<keyword evidence="2" id="KW-1185">Reference proteome</keyword>
<feature type="chain" id="PRO_5037205755" evidence="1">
    <location>
        <begin position="28"/>
        <end position="83"/>
    </location>
</feature>
<dbReference type="WBParaSite" id="nRc.2.0.1.t33433-RA">
    <property type="protein sequence ID" value="nRc.2.0.1.t33433-RA"/>
    <property type="gene ID" value="nRc.2.0.1.g33433"/>
</dbReference>
<evidence type="ECO:0000313" key="2">
    <source>
        <dbReference type="Proteomes" id="UP000887565"/>
    </source>
</evidence>
<reference evidence="3" key="1">
    <citation type="submission" date="2022-11" db="UniProtKB">
        <authorList>
            <consortium name="WormBaseParasite"/>
        </authorList>
    </citation>
    <scope>IDENTIFICATION</scope>
</reference>
<evidence type="ECO:0000256" key="1">
    <source>
        <dbReference type="SAM" id="SignalP"/>
    </source>
</evidence>
<keyword evidence="1" id="KW-0732">Signal</keyword>
<dbReference type="Proteomes" id="UP000887565">
    <property type="component" value="Unplaced"/>
</dbReference>
<name>A0A915K527_ROMCU</name>